<dbReference type="EMBL" id="CAJVQB010003350">
    <property type="protein sequence ID" value="CAG8605646.1"/>
    <property type="molecule type" value="Genomic_DNA"/>
</dbReference>
<accession>A0ABN7UII7</accession>
<evidence type="ECO:0000313" key="2">
    <source>
        <dbReference type="EMBL" id="CAG8605646.1"/>
    </source>
</evidence>
<comment type="caution">
    <text evidence="2">The sequence shown here is derived from an EMBL/GenBank/DDBJ whole genome shotgun (WGS) entry which is preliminary data.</text>
</comment>
<name>A0ABN7UII7_GIGMA</name>
<keyword evidence="3" id="KW-1185">Reference proteome</keyword>
<dbReference type="Proteomes" id="UP000789901">
    <property type="component" value="Unassembled WGS sequence"/>
</dbReference>
<feature type="coiled-coil region" evidence="1">
    <location>
        <begin position="70"/>
        <end position="97"/>
    </location>
</feature>
<reference evidence="2 3" key="1">
    <citation type="submission" date="2021-06" db="EMBL/GenBank/DDBJ databases">
        <authorList>
            <person name="Kallberg Y."/>
            <person name="Tangrot J."/>
            <person name="Rosling A."/>
        </authorList>
    </citation>
    <scope>NUCLEOTIDE SEQUENCE [LARGE SCALE GENOMIC DNA]</scope>
    <source>
        <strain evidence="2 3">120-4 pot B 10/14</strain>
    </source>
</reference>
<gene>
    <name evidence="2" type="ORF">GMARGA_LOCUS7104</name>
</gene>
<proteinExistence type="predicted"/>
<organism evidence="2 3">
    <name type="scientific">Gigaspora margarita</name>
    <dbReference type="NCBI Taxonomy" id="4874"/>
    <lineage>
        <taxon>Eukaryota</taxon>
        <taxon>Fungi</taxon>
        <taxon>Fungi incertae sedis</taxon>
        <taxon>Mucoromycota</taxon>
        <taxon>Glomeromycotina</taxon>
        <taxon>Glomeromycetes</taxon>
        <taxon>Diversisporales</taxon>
        <taxon>Gigasporaceae</taxon>
        <taxon>Gigaspora</taxon>
    </lineage>
</organism>
<protein>
    <submittedName>
        <fullName evidence="2">8359_t:CDS:1</fullName>
    </submittedName>
</protein>
<evidence type="ECO:0000313" key="3">
    <source>
        <dbReference type="Proteomes" id="UP000789901"/>
    </source>
</evidence>
<feature type="non-terminal residue" evidence="2">
    <location>
        <position position="1"/>
    </location>
</feature>
<keyword evidence="1" id="KW-0175">Coiled coil</keyword>
<evidence type="ECO:0000256" key="1">
    <source>
        <dbReference type="SAM" id="Coils"/>
    </source>
</evidence>
<sequence>KMGKHNYFRSHLKRSYKRGLVRKEKRKEVVEVLKNQLAEKKIIEVEDKEVIEISDDTSEEESKEKSVQHESRFLTRLKTLENRVQEIEAKLAKEDFEKDPENTNIIVSENSNGEEDSNSEILKKEVKIKSCRILLSCINCCSALWANSLRDLKGKALERVTVRSCSELIDVGGKNLEVVA</sequence>